<proteinExistence type="predicted"/>
<feature type="non-terminal residue" evidence="1">
    <location>
        <position position="1"/>
    </location>
</feature>
<gene>
    <name evidence="1" type="ORF">UJA718_LOCUS43056</name>
</gene>
<protein>
    <submittedName>
        <fullName evidence="1">Uncharacterized protein</fullName>
    </submittedName>
</protein>
<keyword evidence="2" id="KW-1185">Reference proteome</keyword>
<accession>A0A821RDZ3</accession>
<evidence type="ECO:0000313" key="1">
    <source>
        <dbReference type="EMBL" id="CAF4840982.1"/>
    </source>
</evidence>
<dbReference type="EMBL" id="CAJOBP010058003">
    <property type="protein sequence ID" value="CAF4840982.1"/>
    <property type="molecule type" value="Genomic_DNA"/>
</dbReference>
<comment type="caution">
    <text evidence="1">The sequence shown here is derived from an EMBL/GenBank/DDBJ whole genome shotgun (WGS) entry which is preliminary data.</text>
</comment>
<dbReference type="Proteomes" id="UP000663873">
    <property type="component" value="Unassembled WGS sequence"/>
</dbReference>
<reference evidence="1" key="1">
    <citation type="submission" date="2021-02" db="EMBL/GenBank/DDBJ databases">
        <authorList>
            <person name="Nowell W R."/>
        </authorList>
    </citation>
    <scope>NUCLEOTIDE SEQUENCE</scope>
</reference>
<dbReference type="AlphaFoldDB" id="A0A821RDZ3"/>
<organism evidence="1 2">
    <name type="scientific">Rotaria socialis</name>
    <dbReference type="NCBI Taxonomy" id="392032"/>
    <lineage>
        <taxon>Eukaryota</taxon>
        <taxon>Metazoa</taxon>
        <taxon>Spiralia</taxon>
        <taxon>Gnathifera</taxon>
        <taxon>Rotifera</taxon>
        <taxon>Eurotatoria</taxon>
        <taxon>Bdelloidea</taxon>
        <taxon>Philodinida</taxon>
        <taxon>Philodinidae</taxon>
        <taxon>Rotaria</taxon>
    </lineage>
</organism>
<name>A0A821RDZ3_9BILA</name>
<evidence type="ECO:0000313" key="2">
    <source>
        <dbReference type="Proteomes" id="UP000663873"/>
    </source>
</evidence>
<sequence>ARRGAIEGASSSSLSSEPSSFKTIAIWLISFFDVVYIAQGSF</sequence>